<dbReference type="InterPro" id="IPR044926">
    <property type="entry name" value="RGS_subdomain_2"/>
</dbReference>
<dbReference type="AlphaFoldDB" id="A0A9P9G3I8"/>
<reference evidence="5" key="1">
    <citation type="journal article" date="2021" name="Nat. Commun.">
        <title>Genetic determinants of endophytism in the Arabidopsis root mycobiome.</title>
        <authorList>
            <person name="Mesny F."/>
            <person name="Miyauchi S."/>
            <person name="Thiergart T."/>
            <person name="Pickel B."/>
            <person name="Atanasova L."/>
            <person name="Karlsson M."/>
            <person name="Huettel B."/>
            <person name="Barry K.W."/>
            <person name="Haridas S."/>
            <person name="Chen C."/>
            <person name="Bauer D."/>
            <person name="Andreopoulos W."/>
            <person name="Pangilinan J."/>
            <person name="LaButti K."/>
            <person name="Riley R."/>
            <person name="Lipzen A."/>
            <person name="Clum A."/>
            <person name="Drula E."/>
            <person name="Henrissat B."/>
            <person name="Kohler A."/>
            <person name="Grigoriev I.V."/>
            <person name="Martin F.M."/>
            <person name="Hacquard S."/>
        </authorList>
    </citation>
    <scope>NUCLEOTIDE SEQUENCE</scope>
    <source>
        <strain evidence="5">MPI-CAGE-AT-0023</strain>
    </source>
</reference>
<dbReference type="PANTHER" id="PTHR10845">
    <property type="entry name" value="REGULATOR OF G PROTEIN SIGNALING"/>
    <property type="match status" value="1"/>
</dbReference>
<evidence type="ECO:0000313" key="7">
    <source>
        <dbReference type="Proteomes" id="UP000720189"/>
    </source>
</evidence>
<gene>
    <name evidence="5" type="ORF">BKA55DRAFT_696055</name>
    <name evidence="6" type="ORF">BKA55DRAFT_696064</name>
</gene>
<name>A0A9P9G3I8_FUSRE</name>
<dbReference type="Gene3D" id="1.10.10.10">
    <property type="entry name" value="Winged helix-like DNA-binding domain superfamily/Winged helix DNA-binding domain"/>
    <property type="match status" value="1"/>
</dbReference>
<dbReference type="SUPFAM" id="SSF46785">
    <property type="entry name" value="Winged helix' DNA-binding domain"/>
    <property type="match status" value="2"/>
</dbReference>
<organism evidence="5 7">
    <name type="scientific">Fusarium redolens</name>
    <dbReference type="NCBI Taxonomy" id="48865"/>
    <lineage>
        <taxon>Eukaryota</taxon>
        <taxon>Fungi</taxon>
        <taxon>Dikarya</taxon>
        <taxon>Ascomycota</taxon>
        <taxon>Pezizomycotina</taxon>
        <taxon>Sordariomycetes</taxon>
        <taxon>Hypocreomycetidae</taxon>
        <taxon>Hypocreales</taxon>
        <taxon>Nectriaceae</taxon>
        <taxon>Fusarium</taxon>
        <taxon>Fusarium redolens species complex</taxon>
    </lineage>
</organism>
<feature type="domain" description="RGS" evidence="3">
    <location>
        <begin position="336"/>
        <end position="464"/>
    </location>
</feature>
<dbReference type="Pfam" id="PF00610">
    <property type="entry name" value="DEP"/>
    <property type="match status" value="1"/>
</dbReference>
<dbReference type="PROSITE" id="PS50186">
    <property type="entry name" value="DEP"/>
    <property type="match status" value="1"/>
</dbReference>
<dbReference type="PROSITE" id="PS50132">
    <property type="entry name" value="RGS"/>
    <property type="match status" value="1"/>
</dbReference>
<dbReference type="PANTHER" id="PTHR10845:SF192">
    <property type="entry name" value="DOUBLE HIT, ISOFORM B"/>
    <property type="match status" value="1"/>
</dbReference>
<evidence type="ECO:0000259" key="3">
    <source>
        <dbReference type="PROSITE" id="PS50132"/>
    </source>
</evidence>
<feature type="compositionally biased region" description="Polar residues" evidence="2">
    <location>
        <begin position="483"/>
        <end position="494"/>
    </location>
</feature>
<dbReference type="Pfam" id="PF00615">
    <property type="entry name" value="RGS"/>
    <property type="match status" value="1"/>
</dbReference>
<dbReference type="InterPro" id="IPR036390">
    <property type="entry name" value="WH_DNA-bd_sf"/>
</dbReference>
<dbReference type="GO" id="GO:0009968">
    <property type="term" value="P:negative regulation of signal transduction"/>
    <property type="evidence" value="ECO:0007669"/>
    <property type="project" value="UniProtKB-KW"/>
</dbReference>
<dbReference type="SMART" id="SM00049">
    <property type="entry name" value="DEP"/>
    <property type="match status" value="2"/>
</dbReference>
<dbReference type="CDD" id="cd08708">
    <property type="entry name" value="RGS_FLBA"/>
    <property type="match status" value="1"/>
</dbReference>
<accession>A0A9P9G3I8</accession>
<feature type="domain" description="DEP" evidence="4">
    <location>
        <begin position="213"/>
        <end position="299"/>
    </location>
</feature>
<keyword evidence="1" id="KW-0734">Signal transduction inhibitor</keyword>
<evidence type="ECO:0000259" key="4">
    <source>
        <dbReference type="PROSITE" id="PS50186"/>
    </source>
</evidence>
<dbReference type="OrthoDB" id="196547at2759"/>
<feature type="region of interest" description="Disordered" evidence="2">
    <location>
        <begin position="466"/>
        <end position="494"/>
    </location>
</feature>
<dbReference type="InterPro" id="IPR058855">
    <property type="entry name" value="RGS1/SST2-like_Fungal-DR"/>
</dbReference>
<dbReference type="EMBL" id="JAGMUX010000020">
    <property type="protein sequence ID" value="KAH7231817.1"/>
    <property type="molecule type" value="Genomic_DNA"/>
</dbReference>
<dbReference type="Proteomes" id="UP000720189">
    <property type="component" value="Unassembled WGS sequence"/>
</dbReference>
<dbReference type="CDD" id="cd04450">
    <property type="entry name" value="DEP_RGS7-like"/>
    <property type="match status" value="1"/>
</dbReference>
<keyword evidence="7" id="KW-1185">Reference proteome</keyword>
<evidence type="ECO:0000256" key="2">
    <source>
        <dbReference type="SAM" id="MobiDB-lite"/>
    </source>
</evidence>
<evidence type="ECO:0000313" key="5">
    <source>
        <dbReference type="EMBL" id="KAH7231801.1"/>
    </source>
</evidence>
<dbReference type="InterPro" id="IPR000591">
    <property type="entry name" value="DEP_dom"/>
</dbReference>
<dbReference type="EMBL" id="JAGMUX010000020">
    <property type="protein sequence ID" value="KAH7231801.1"/>
    <property type="molecule type" value="Genomic_DNA"/>
</dbReference>
<comment type="caution">
    <text evidence="5">The sequence shown here is derived from an EMBL/GenBank/DDBJ whole genome shotgun (WGS) entry which is preliminary data.</text>
</comment>
<proteinExistence type="predicted"/>
<dbReference type="RefSeq" id="XP_046043738.1">
    <property type="nucleotide sequence ID" value="XM_046200227.1"/>
</dbReference>
<dbReference type="InterPro" id="IPR036305">
    <property type="entry name" value="RGS_sf"/>
</dbReference>
<evidence type="ECO:0000256" key="1">
    <source>
        <dbReference type="ARBA" id="ARBA00022700"/>
    </source>
</evidence>
<dbReference type="Gene3D" id="1.10.167.10">
    <property type="entry name" value="Regulator of G-protein Signalling 4, domain 2"/>
    <property type="match status" value="1"/>
</dbReference>
<dbReference type="SUPFAM" id="SSF48097">
    <property type="entry name" value="Regulator of G-protein signaling, RGS"/>
    <property type="match status" value="1"/>
</dbReference>
<dbReference type="GeneID" id="70230181"/>
<sequence>MHQTSSGLLRMADDDRPFTKDFEDLFSTLIVSLLPLSAYRVRLTKIEYTFLSEDAINNLSSLKFSQANRIRDPNNPSSIITTTITSTFSMAKDVARSTCQRFVEARLIELAGGKYQQVYTMKGSVWLLTTKGIAVLDYFCARNGIYEKQVSELADLGVIQLLHIERDPQTDKLIHDQDTIDVIFRRFVSAGGPNFKSSVKLADSDLLQDYRDGLGGVKMAAELMVNGKKYRNTFTGKATTDWLMDYSTVMDKRETVEVAALFVEYELVEPVAQDWTYMSQNPGCNIFQPTEYAIYQLIQGGRDLINGSGLRGRVSEREGGAISQRNGINVDSSTQRLNEILNNPAVRLLFREQLRDTHCEENLSFYQDVHEFLPRCKAATRAAQKARNLNAMDGIKEIMAQVYGIYNAYLAPGSPCELNIDHQLRNSLATLMTKVVDQDIAMIYPLQEAMPLFEDAQTAVLKLMASGRRPNPNRKQDSVPKFLSSSKYEQQLRN</sequence>
<dbReference type="Pfam" id="PF25889">
    <property type="entry name" value="WHD_Fungal_DR"/>
    <property type="match status" value="1"/>
</dbReference>
<dbReference type="GO" id="GO:0035556">
    <property type="term" value="P:intracellular signal transduction"/>
    <property type="evidence" value="ECO:0007669"/>
    <property type="project" value="InterPro"/>
</dbReference>
<evidence type="ECO:0000313" key="6">
    <source>
        <dbReference type="EMBL" id="KAH7231817.1"/>
    </source>
</evidence>
<dbReference type="InterPro" id="IPR036388">
    <property type="entry name" value="WH-like_DNA-bd_sf"/>
</dbReference>
<dbReference type="SMART" id="SM00315">
    <property type="entry name" value="RGS"/>
    <property type="match status" value="1"/>
</dbReference>
<dbReference type="InterPro" id="IPR016137">
    <property type="entry name" value="RGS"/>
</dbReference>
<protein>
    <submittedName>
        <fullName evidence="5">Regulator of G protein signaling domain-containing protein</fullName>
    </submittedName>
</protein>